<dbReference type="Proteomes" id="UP000006039">
    <property type="component" value="Unassembled WGS sequence"/>
</dbReference>
<comment type="similarity">
    <text evidence="2">Belongs to the mitochondrion-specific ribosomal protein mL49 family.</text>
</comment>
<dbReference type="InterPro" id="IPR007740">
    <property type="entry name" value="Ribosomal_mL49"/>
</dbReference>
<organism evidence="8">
    <name type="scientific">Gaeumannomyces tritici (strain R3-111a-1)</name>
    <name type="common">Wheat and barley take-all root rot fungus</name>
    <name type="synonym">Gaeumannomyces graminis var. tritici</name>
    <dbReference type="NCBI Taxonomy" id="644352"/>
    <lineage>
        <taxon>Eukaryota</taxon>
        <taxon>Fungi</taxon>
        <taxon>Dikarya</taxon>
        <taxon>Ascomycota</taxon>
        <taxon>Pezizomycotina</taxon>
        <taxon>Sordariomycetes</taxon>
        <taxon>Sordariomycetidae</taxon>
        <taxon>Magnaporthales</taxon>
        <taxon>Magnaporthaceae</taxon>
        <taxon>Gaeumannomyces</taxon>
    </lineage>
</organism>
<dbReference type="RefSeq" id="XP_009221644.1">
    <property type="nucleotide sequence ID" value="XM_009223380.1"/>
</dbReference>
<dbReference type="PANTHER" id="PTHR13477">
    <property type="entry name" value="MITOCHONDRIAL 39S RIBOSOMAL PROTEIN L49"/>
    <property type="match status" value="1"/>
</dbReference>
<dbReference type="STRING" id="644352.J3NWB2"/>
<dbReference type="GO" id="GO:0005762">
    <property type="term" value="C:mitochondrial large ribosomal subunit"/>
    <property type="evidence" value="ECO:0007669"/>
    <property type="project" value="TreeGrafter"/>
</dbReference>
<evidence type="ECO:0000256" key="2">
    <source>
        <dbReference type="ARBA" id="ARBA00005677"/>
    </source>
</evidence>
<reference evidence="9" key="5">
    <citation type="submission" date="2018-04" db="UniProtKB">
        <authorList>
            <consortium name="EnsemblFungi"/>
        </authorList>
    </citation>
    <scope>IDENTIFICATION</scope>
    <source>
        <strain evidence="9">R3-111a-1</strain>
    </source>
</reference>
<reference evidence="8" key="3">
    <citation type="submission" date="2010-09" db="EMBL/GenBank/DDBJ databases">
        <title>Annotation of Gaeumannomyces graminis var. tritici R3-111a-1.</title>
        <authorList>
            <consortium name="The Broad Institute Genome Sequencing Platform"/>
            <person name="Ma L.-J."/>
            <person name="Dead R."/>
            <person name="Young S.K."/>
            <person name="Zeng Q."/>
            <person name="Gargeya S."/>
            <person name="Fitzgerald M."/>
            <person name="Haas B."/>
            <person name="Abouelleil A."/>
            <person name="Alvarado L."/>
            <person name="Arachchi H.M."/>
            <person name="Berlin A."/>
            <person name="Brown A."/>
            <person name="Chapman S.B."/>
            <person name="Chen Z."/>
            <person name="Dunbar C."/>
            <person name="Freedman E."/>
            <person name="Gearin G."/>
            <person name="Gellesch M."/>
            <person name="Goldberg J."/>
            <person name="Griggs A."/>
            <person name="Gujja S."/>
            <person name="Heiman D."/>
            <person name="Howarth C."/>
            <person name="Larson L."/>
            <person name="Lui A."/>
            <person name="MacDonald P.J.P."/>
            <person name="Mehta T."/>
            <person name="Montmayeur A."/>
            <person name="Murphy C."/>
            <person name="Neiman D."/>
            <person name="Pearson M."/>
            <person name="Priest M."/>
            <person name="Roberts A."/>
            <person name="Saif S."/>
            <person name="Shea T."/>
            <person name="Shenoy N."/>
            <person name="Sisk P."/>
            <person name="Stolte C."/>
            <person name="Sykes S."/>
            <person name="Yandava C."/>
            <person name="Wortman J."/>
            <person name="Nusbaum C."/>
            <person name="Birren B."/>
        </authorList>
    </citation>
    <scope>NUCLEOTIDE SEQUENCE</scope>
    <source>
        <strain evidence="8">R3-111a-1</strain>
    </source>
</reference>
<dbReference type="OrthoDB" id="19439at2759"/>
<proteinExistence type="inferred from homology"/>
<dbReference type="VEuPathDB" id="FungiDB:GGTG_05576"/>
<name>J3NWB2_GAET3</name>
<reference evidence="8" key="2">
    <citation type="submission" date="2010-07" db="EMBL/GenBank/DDBJ databases">
        <authorList>
            <consortium name="The Broad Institute Genome Sequencing Platform"/>
            <consortium name="Broad Institute Genome Sequencing Center for Infectious Disease"/>
            <person name="Ma L.-J."/>
            <person name="Dead R."/>
            <person name="Young S."/>
            <person name="Zeng Q."/>
            <person name="Koehrsen M."/>
            <person name="Alvarado L."/>
            <person name="Berlin A."/>
            <person name="Chapman S.B."/>
            <person name="Chen Z."/>
            <person name="Freedman E."/>
            <person name="Gellesch M."/>
            <person name="Goldberg J."/>
            <person name="Griggs A."/>
            <person name="Gujja S."/>
            <person name="Heilman E.R."/>
            <person name="Heiman D."/>
            <person name="Hepburn T."/>
            <person name="Howarth C."/>
            <person name="Jen D."/>
            <person name="Larson L."/>
            <person name="Mehta T."/>
            <person name="Neiman D."/>
            <person name="Pearson M."/>
            <person name="Roberts A."/>
            <person name="Saif S."/>
            <person name="Shea T."/>
            <person name="Shenoy N."/>
            <person name="Sisk P."/>
            <person name="Stolte C."/>
            <person name="Sykes S."/>
            <person name="Walk T."/>
            <person name="White J."/>
            <person name="Yandava C."/>
            <person name="Haas B."/>
            <person name="Nusbaum C."/>
            <person name="Birren B."/>
        </authorList>
    </citation>
    <scope>NUCLEOTIDE SEQUENCE</scope>
    <source>
        <strain evidence="8">R3-111a-1</strain>
    </source>
</reference>
<feature type="compositionally biased region" description="Low complexity" evidence="7">
    <location>
        <begin position="45"/>
        <end position="61"/>
    </location>
</feature>
<evidence type="ECO:0000256" key="5">
    <source>
        <dbReference type="ARBA" id="ARBA00023274"/>
    </source>
</evidence>
<protein>
    <recommendedName>
        <fullName evidence="6">Large ribosomal subunit protein mL49</fullName>
    </recommendedName>
</protein>
<dbReference type="GO" id="GO:0006412">
    <property type="term" value="P:translation"/>
    <property type="evidence" value="ECO:0007669"/>
    <property type="project" value="InterPro"/>
</dbReference>
<dbReference type="EnsemblFungi" id="EJT75644">
    <property type="protein sequence ID" value="EJT75644"/>
    <property type="gene ID" value="GGTG_05576"/>
</dbReference>
<keyword evidence="4" id="KW-0496">Mitochondrion</keyword>
<reference evidence="9" key="4">
    <citation type="journal article" date="2015" name="G3 (Bethesda)">
        <title>Genome sequences of three phytopathogenic species of the Magnaporthaceae family of fungi.</title>
        <authorList>
            <person name="Okagaki L.H."/>
            <person name="Nunes C.C."/>
            <person name="Sailsbery J."/>
            <person name="Clay B."/>
            <person name="Brown D."/>
            <person name="John T."/>
            <person name="Oh Y."/>
            <person name="Young N."/>
            <person name="Fitzgerald M."/>
            <person name="Haas B.J."/>
            <person name="Zeng Q."/>
            <person name="Young S."/>
            <person name="Adiconis X."/>
            <person name="Fan L."/>
            <person name="Levin J.Z."/>
            <person name="Mitchell T.K."/>
            <person name="Okubara P.A."/>
            <person name="Farman M.L."/>
            <person name="Kohn L.M."/>
            <person name="Birren B."/>
            <person name="Ma L.-J."/>
            <person name="Dean R.A."/>
        </authorList>
    </citation>
    <scope>NUCLEOTIDE SEQUENCE</scope>
    <source>
        <strain evidence="9">R3-111a-1</strain>
    </source>
</reference>
<dbReference type="GO" id="GO:0003735">
    <property type="term" value="F:structural constituent of ribosome"/>
    <property type="evidence" value="ECO:0007669"/>
    <property type="project" value="InterPro"/>
</dbReference>
<evidence type="ECO:0000256" key="7">
    <source>
        <dbReference type="SAM" id="MobiDB-lite"/>
    </source>
</evidence>
<dbReference type="HOGENOM" id="CLU_1594641_0_0_1"/>
<dbReference type="GeneID" id="20346034"/>
<evidence type="ECO:0000256" key="3">
    <source>
        <dbReference type="ARBA" id="ARBA00022980"/>
    </source>
</evidence>
<keyword evidence="10" id="KW-1185">Reference proteome</keyword>
<evidence type="ECO:0000313" key="9">
    <source>
        <dbReference type="EnsemblFungi" id="EJT75644"/>
    </source>
</evidence>
<dbReference type="Gene3D" id="3.30.780.10">
    <property type="entry name" value="SUI1-like domain"/>
    <property type="match status" value="1"/>
</dbReference>
<evidence type="ECO:0000256" key="4">
    <source>
        <dbReference type="ARBA" id="ARBA00023128"/>
    </source>
</evidence>
<dbReference type="AlphaFoldDB" id="J3NWB2"/>
<evidence type="ECO:0000256" key="1">
    <source>
        <dbReference type="ARBA" id="ARBA00004173"/>
    </source>
</evidence>
<accession>J3NWB2</accession>
<dbReference type="Pfam" id="PF05046">
    <property type="entry name" value="Img2"/>
    <property type="match status" value="1"/>
</dbReference>
<keyword evidence="5" id="KW-0687">Ribonucleoprotein</keyword>
<evidence type="ECO:0000313" key="8">
    <source>
        <dbReference type="EMBL" id="EJT75644.1"/>
    </source>
</evidence>
<comment type="subcellular location">
    <subcellularLocation>
        <location evidence="1">Mitochondrion</location>
    </subcellularLocation>
</comment>
<gene>
    <name evidence="9" type="primary">20346034</name>
    <name evidence="8" type="ORF">GGTG_05576</name>
</gene>
<dbReference type="eggNOG" id="KOG4034">
    <property type="taxonomic scope" value="Eukaryota"/>
</dbReference>
<sequence>MAASRILRALPAAPLSLAPAYRLVIATPAARRTYSAAANTTATITDTPTATPTTTSAASPLPQAPPAATPSTAAATQVDARAGRRGELNYFVARTPSNKLPIYEDTQRGPRTLLRKIEGNSAALRLELVRLLQLDDEKVLVNPRTNHIRIKGHVKAQLAPILQEMGF</sequence>
<feature type="region of interest" description="Disordered" evidence="7">
    <location>
        <begin position="45"/>
        <end position="74"/>
    </location>
</feature>
<dbReference type="EMBL" id="GL385397">
    <property type="protein sequence ID" value="EJT75644.1"/>
    <property type="molecule type" value="Genomic_DNA"/>
</dbReference>
<dbReference type="PANTHER" id="PTHR13477:SF0">
    <property type="entry name" value="LARGE RIBOSOMAL SUBUNIT PROTEIN ML49"/>
    <property type="match status" value="1"/>
</dbReference>
<reference evidence="10" key="1">
    <citation type="submission" date="2010-07" db="EMBL/GenBank/DDBJ databases">
        <title>The genome sequence of Gaeumannomyces graminis var. tritici strain R3-111a-1.</title>
        <authorList>
            <consortium name="The Broad Institute Genome Sequencing Platform"/>
            <person name="Ma L.-J."/>
            <person name="Dead R."/>
            <person name="Young S."/>
            <person name="Zeng Q."/>
            <person name="Koehrsen M."/>
            <person name="Alvarado L."/>
            <person name="Berlin A."/>
            <person name="Chapman S.B."/>
            <person name="Chen Z."/>
            <person name="Freedman E."/>
            <person name="Gellesch M."/>
            <person name="Goldberg J."/>
            <person name="Griggs A."/>
            <person name="Gujja S."/>
            <person name="Heilman E.R."/>
            <person name="Heiman D."/>
            <person name="Hepburn T."/>
            <person name="Howarth C."/>
            <person name="Jen D."/>
            <person name="Larson L."/>
            <person name="Mehta T."/>
            <person name="Neiman D."/>
            <person name="Pearson M."/>
            <person name="Roberts A."/>
            <person name="Saif S."/>
            <person name="Shea T."/>
            <person name="Shenoy N."/>
            <person name="Sisk P."/>
            <person name="Stolte C."/>
            <person name="Sykes S."/>
            <person name="Walk T."/>
            <person name="White J."/>
            <person name="Yandava C."/>
            <person name="Haas B."/>
            <person name="Nusbaum C."/>
            <person name="Birren B."/>
        </authorList>
    </citation>
    <scope>NUCLEOTIDE SEQUENCE [LARGE SCALE GENOMIC DNA]</scope>
    <source>
        <strain evidence="10">R3-111a-1</strain>
    </source>
</reference>
<evidence type="ECO:0000313" key="10">
    <source>
        <dbReference type="Proteomes" id="UP000006039"/>
    </source>
</evidence>
<keyword evidence="3" id="KW-0689">Ribosomal protein</keyword>
<evidence type="ECO:0000256" key="6">
    <source>
        <dbReference type="ARBA" id="ARBA00035191"/>
    </source>
</evidence>